<reference evidence="7 8" key="1">
    <citation type="journal article" date="2020" name="Syst. Appl. Microbiol.">
        <title>Alienimonas chondri sp. nov., a novel planctomycete isolated from the biofilm of the red alga Chondrus crispus.</title>
        <authorList>
            <person name="Vitorino I."/>
            <person name="Albuquerque L."/>
            <person name="Wiegand S."/>
            <person name="Kallscheuer N."/>
            <person name="da Costa M.S."/>
            <person name="Lobo-da-Cunha A."/>
            <person name="Jogler C."/>
            <person name="Lage O.M."/>
        </authorList>
    </citation>
    <scope>NUCLEOTIDE SEQUENCE [LARGE SCALE GENOMIC DNA]</scope>
    <source>
        <strain evidence="7 8">LzC2</strain>
    </source>
</reference>
<name>A0ABX1VFP2_9PLAN</name>
<dbReference type="InterPro" id="IPR000917">
    <property type="entry name" value="Sulfatase_N"/>
</dbReference>
<dbReference type="Proteomes" id="UP000609651">
    <property type="component" value="Unassembled WGS sequence"/>
</dbReference>
<dbReference type="InterPro" id="IPR024607">
    <property type="entry name" value="Sulfatase_CS"/>
</dbReference>
<dbReference type="PANTHER" id="PTHR42693">
    <property type="entry name" value="ARYLSULFATASE FAMILY MEMBER"/>
    <property type="match status" value="1"/>
</dbReference>
<organism evidence="7 8">
    <name type="scientific">Alienimonas chondri</name>
    <dbReference type="NCBI Taxonomy" id="2681879"/>
    <lineage>
        <taxon>Bacteria</taxon>
        <taxon>Pseudomonadati</taxon>
        <taxon>Planctomycetota</taxon>
        <taxon>Planctomycetia</taxon>
        <taxon>Planctomycetales</taxon>
        <taxon>Planctomycetaceae</taxon>
        <taxon>Alienimonas</taxon>
    </lineage>
</organism>
<gene>
    <name evidence="7" type="primary">atsA_21</name>
    <name evidence="7" type="ORF">LzC2_24280</name>
</gene>
<evidence type="ECO:0000256" key="4">
    <source>
        <dbReference type="ARBA" id="ARBA00022837"/>
    </source>
</evidence>
<comment type="similarity">
    <text evidence="1">Belongs to the sulfatase family.</text>
</comment>
<keyword evidence="4" id="KW-0106">Calcium</keyword>
<dbReference type="PROSITE" id="PS00149">
    <property type="entry name" value="SULFATASE_2"/>
    <property type="match status" value="1"/>
</dbReference>
<dbReference type="Gene3D" id="3.30.1120.10">
    <property type="match status" value="1"/>
</dbReference>
<evidence type="ECO:0000256" key="3">
    <source>
        <dbReference type="ARBA" id="ARBA00022801"/>
    </source>
</evidence>
<dbReference type="Pfam" id="PF00884">
    <property type="entry name" value="Sulfatase"/>
    <property type="match status" value="1"/>
</dbReference>
<evidence type="ECO:0000259" key="6">
    <source>
        <dbReference type="Pfam" id="PF00884"/>
    </source>
</evidence>
<accession>A0ABX1VFP2</accession>
<evidence type="ECO:0000313" key="8">
    <source>
        <dbReference type="Proteomes" id="UP000609651"/>
    </source>
</evidence>
<keyword evidence="8" id="KW-1185">Reference proteome</keyword>
<sequence length="488" mass="53392">MTTCSNRRSLAALSLVLLFAPAASGDDRPNVVLIFCDDLGYADVGFNGGKDVKTPNLDALAAGGTICSSGYVAHPFCGPSRMALMAGRYPHLFGGPYNLPNAGAGIDQYNALGLPVGEATLAATLQKAGYRTGAVGKWHMGVSAPYHPNARGFDEFYGFLGGGHMYFPERYRPIYERQKANGTEVFNEYIVPLERNGEEVVETEYLTDALSREAVQFVEESADGDAPFFLYLSYNAPHTPLEAKEEDLALFEQIRNEKRRTYAAMVYAVDRGVGELVDALKARDELEDTLIVFLSDNGGKLGAGADNTPLKQGKGSVYEGGVRVPMFWSQPGTVPAGRVYEHPVSAIDFYPTFAGLAQTEAPEDQALEGVDVWDALLAGRPARDGDPIYAVRYYRGFGNVGIRRGPWKIVKVGSQSGWQLFDVTRDVGETKDVSADHPEVVKSLVAEAETWSRSHVKPLWFHTEKAGQDWEETDMPNYNRTFSTGLPR</sequence>
<comment type="caution">
    <text evidence="7">The sequence shown here is derived from an EMBL/GenBank/DDBJ whole genome shotgun (WGS) entry which is preliminary data.</text>
</comment>
<evidence type="ECO:0000256" key="5">
    <source>
        <dbReference type="SAM" id="SignalP"/>
    </source>
</evidence>
<proteinExistence type="inferred from homology"/>
<dbReference type="InterPro" id="IPR017850">
    <property type="entry name" value="Alkaline_phosphatase_core_sf"/>
</dbReference>
<dbReference type="Gene3D" id="3.40.720.10">
    <property type="entry name" value="Alkaline Phosphatase, subunit A"/>
    <property type="match status" value="1"/>
</dbReference>
<dbReference type="EC" id="3.1.6.1" evidence="7"/>
<feature type="signal peptide" evidence="5">
    <location>
        <begin position="1"/>
        <end position="25"/>
    </location>
</feature>
<feature type="chain" id="PRO_5045735917" evidence="5">
    <location>
        <begin position="26"/>
        <end position="488"/>
    </location>
</feature>
<dbReference type="GO" id="GO:0004065">
    <property type="term" value="F:arylsulfatase activity"/>
    <property type="evidence" value="ECO:0007669"/>
    <property type="project" value="UniProtKB-EC"/>
</dbReference>
<dbReference type="PANTHER" id="PTHR42693:SF53">
    <property type="entry name" value="ENDO-4-O-SULFATASE"/>
    <property type="match status" value="1"/>
</dbReference>
<dbReference type="InterPro" id="IPR050738">
    <property type="entry name" value="Sulfatase"/>
</dbReference>
<dbReference type="SUPFAM" id="SSF53649">
    <property type="entry name" value="Alkaline phosphatase-like"/>
    <property type="match status" value="1"/>
</dbReference>
<dbReference type="RefSeq" id="WP_171187285.1">
    <property type="nucleotide sequence ID" value="NZ_WTPX01000074.1"/>
</dbReference>
<protein>
    <submittedName>
        <fullName evidence="7">Arylsulfatase</fullName>
        <ecNumber evidence="7">3.1.6.1</ecNumber>
    </submittedName>
</protein>
<evidence type="ECO:0000313" key="7">
    <source>
        <dbReference type="EMBL" id="NNJ26345.1"/>
    </source>
</evidence>
<keyword evidence="5" id="KW-0732">Signal</keyword>
<keyword evidence="3 7" id="KW-0378">Hydrolase</keyword>
<evidence type="ECO:0000256" key="1">
    <source>
        <dbReference type="ARBA" id="ARBA00008779"/>
    </source>
</evidence>
<dbReference type="EMBL" id="WTPX01000074">
    <property type="protein sequence ID" value="NNJ26345.1"/>
    <property type="molecule type" value="Genomic_DNA"/>
</dbReference>
<evidence type="ECO:0000256" key="2">
    <source>
        <dbReference type="ARBA" id="ARBA00022723"/>
    </source>
</evidence>
<feature type="domain" description="Sulfatase N-terminal" evidence="6">
    <location>
        <begin position="29"/>
        <end position="358"/>
    </location>
</feature>
<keyword evidence="2" id="KW-0479">Metal-binding</keyword>